<dbReference type="EMBL" id="CM004467">
    <property type="protein sequence ID" value="OCT98466.1"/>
    <property type="molecule type" value="Genomic_DNA"/>
</dbReference>
<dbReference type="Proteomes" id="UP000694892">
    <property type="component" value="Chromosome 1S"/>
</dbReference>
<accession>A0A974DWU2</accession>
<name>A0A974DWU2_XENLA</name>
<dbReference type="AlphaFoldDB" id="A0A974DWU2"/>
<evidence type="ECO:0000256" key="1">
    <source>
        <dbReference type="SAM" id="MobiDB-lite"/>
    </source>
</evidence>
<proteinExistence type="predicted"/>
<organism evidence="2 3">
    <name type="scientific">Xenopus laevis</name>
    <name type="common">African clawed frog</name>
    <dbReference type="NCBI Taxonomy" id="8355"/>
    <lineage>
        <taxon>Eukaryota</taxon>
        <taxon>Metazoa</taxon>
        <taxon>Chordata</taxon>
        <taxon>Craniata</taxon>
        <taxon>Vertebrata</taxon>
        <taxon>Euteleostomi</taxon>
        <taxon>Amphibia</taxon>
        <taxon>Batrachia</taxon>
        <taxon>Anura</taxon>
        <taxon>Pipoidea</taxon>
        <taxon>Pipidae</taxon>
        <taxon>Xenopodinae</taxon>
        <taxon>Xenopus</taxon>
        <taxon>Xenopus</taxon>
    </lineage>
</organism>
<feature type="compositionally biased region" description="Low complexity" evidence="1">
    <location>
        <begin position="83"/>
        <end position="94"/>
    </location>
</feature>
<protein>
    <recommendedName>
        <fullName evidence="4">THAP-type domain-containing protein</fullName>
    </recommendedName>
</protein>
<feature type="region of interest" description="Disordered" evidence="1">
    <location>
        <begin position="22"/>
        <end position="94"/>
    </location>
</feature>
<evidence type="ECO:0000313" key="2">
    <source>
        <dbReference type="EMBL" id="OCT98466.1"/>
    </source>
</evidence>
<feature type="region of interest" description="Disordered" evidence="1">
    <location>
        <begin position="304"/>
        <end position="327"/>
    </location>
</feature>
<reference evidence="3" key="1">
    <citation type="journal article" date="2016" name="Nature">
        <title>Genome evolution in the allotetraploid frog Xenopus laevis.</title>
        <authorList>
            <person name="Session A.M."/>
            <person name="Uno Y."/>
            <person name="Kwon T."/>
            <person name="Chapman J.A."/>
            <person name="Toyoda A."/>
            <person name="Takahashi S."/>
            <person name="Fukui A."/>
            <person name="Hikosaka A."/>
            <person name="Suzuki A."/>
            <person name="Kondo M."/>
            <person name="van Heeringen S.J."/>
            <person name="Quigley I."/>
            <person name="Heinz S."/>
            <person name="Ogino H."/>
            <person name="Ochi H."/>
            <person name="Hellsten U."/>
            <person name="Lyons J.B."/>
            <person name="Simakov O."/>
            <person name="Putnam N."/>
            <person name="Stites J."/>
            <person name="Kuroki Y."/>
            <person name="Tanaka T."/>
            <person name="Michiue T."/>
            <person name="Watanabe M."/>
            <person name="Bogdanovic O."/>
            <person name="Lister R."/>
            <person name="Georgiou G."/>
            <person name="Paranjpe S.S."/>
            <person name="van Kruijsbergen I."/>
            <person name="Shu S."/>
            <person name="Carlson J."/>
            <person name="Kinoshita T."/>
            <person name="Ohta Y."/>
            <person name="Mawaribuchi S."/>
            <person name="Jenkins J."/>
            <person name="Grimwood J."/>
            <person name="Schmutz J."/>
            <person name="Mitros T."/>
            <person name="Mozaffari S.V."/>
            <person name="Suzuki Y."/>
            <person name="Haramoto Y."/>
            <person name="Yamamoto T.S."/>
            <person name="Takagi C."/>
            <person name="Heald R."/>
            <person name="Miller K."/>
            <person name="Haudenschild C."/>
            <person name="Kitzman J."/>
            <person name="Nakayama T."/>
            <person name="Izutsu Y."/>
            <person name="Robert J."/>
            <person name="Fortriede J."/>
            <person name="Burns K."/>
            <person name="Lotay V."/>
            <person name="Karimi K."/>
            <person name="Yasuoka Y."/>
            <person name="Dichmann D.S."/>
            <person name="Flajnik M.F."/>
            <person name="Houston D.W."/>
            <person name="Shendure J."/>
            <person name="DuPasquier L."/>
            <person name="Vize P.D."/>
            <person name="Zorn A.M."/>
            <person name="Ito M."/>
            <person name="Marcotte E.M."/>
            <person name="Wallingford J.B."/>
            <person name="Ito Y."/>
            <person name="Asashima M."/>
            <person name="Ueno N."/>
            <person name="Matsuda Y."/>
            <person name="Veenstra G.J."/>
            <person name="Fujiyama A."/>
            <person name="Harland R.M."/>
            <person name="Taira M."/>
            <person name="Rokhsar D.S."/>
        </authorList>
    </citation>
    <scope>NUCLEOTIDE SEQUENCE [LARGE SCALE GENOMIC DNA]</scope>
    <source>
        <strain evidence="3">J</strain>
    </source>
</reference>
<feature type="compositionally biased region" description="Low complexity" evidence="1">
    <location>
        <begin position="45"/>
        <end position="54"/>
    </location>
</feature>
<evidence type="ECO:0000313" key="3">
    <source>
        <dbReference type="Proteomes" id="UP000694892"/>
    </source>
</evidence>
<sequence>MAQKVLDGKKSDAFRICSEHFTGDSSTYQGSERILKKDAAPSIFPQSSQPSTSTGSVEQSPVRARKHQKITHHEDIHDITPLSSSSTTSVDLSELGTSLQSSSSTTMEKSLFSVPSTSGVTQLPPFSQDITTVAQQSISFHEAATSRHPKKSISYKNPLLVDTGSHPIYFANTKTIGINTNPKHFSKNRALQTHIPQKHKSIQCEIVNSSQRDSLILDFESGIPNILQSTPIKIPPLEHGIATLFQSTAFDQGDSSEFLNPYNYQLLEETLETTAESIELTGADRLEETYKPSMESLLLMEKEQEETIKDSTIDSQVFHQSKNHNRK</sequence>
<gene>
    <name evidence="2" type="ORF">XELAEV_18010699mg</name>
</gene>
<evidence type="ECO:0008006" key="4">
    <source>
        <dbReference type="Google" id="ProtNLM"/>
    </source>
</evidence>